<evidence type="ECO:0000313" key="2">
    <source>
        <dbReference type="Proteomes" id="UP000265520"/>
    </source>
</evidence>
<proteinExistence type="predicted"/>
<dbReference type="EMBL" id="LXQA010968131">
    <property type="protein sequence ID" value="MCI79188.1"/>
    <property type="molecule type" value="Genomic_DNA"/>
</dbReference>
<reference evidence="1 2" key="1">
    <citation type="journal article" date="2018" name="Front. Plant Sci.">
        <title>Red Clover (Trifolium pratense) and Zigzag Clover (T. medium) - A Picture of Genomic Similarities and Differences.</title>
        <authorList>
            <person name="Dluhosova J."/>
            <person name="Istvanek J."/>
            <person name="Nedelnik J."/>
            <person name="Repkova J."/>
        </authorList>
    </citation>
    <scope>NUCLEOTIDE SEQUENCE [LARGE SCALE GENOMIC DNA]</scope>
    <source>
        <strain evidence="2">cv. 10/8</strain>
        <tissue evidence="1">Leaf</tissue>
    </source>
</reference>
<dbReference type="AlphaFoldDB" id="A0A392UT31"/>
<dbReference type="Proteomes" id="UP000265520">
    <property type="component" value="Unassembled WGS sequence"/>
</dbReference>
<sequence>SSKTAIKFDSRGRSFANALYQIIECPSQTLNFTEGNKLLDDKYGFQDTK</sequence>
<evidence type="ECO:0000313" key="1">
    <source>
        <dbReference type="EMBL" id="MCI79188.1"/>
    </source>
</evidence>
<feature type="non-terminal residue" evidence="1">
    <location>
        <position position="1"/>
    </location>
</feature>
<accession>A0A392UT31</accession>
<organism evidence="1 2">
    <name type="scientific">Trifolium medium</name>
    <dbReference type="NCBI Taxonomy" id="97028"/>
    <lineage>
        <taxon>Eukaryota</taxon>
        <taxon>Viridiplantae</taxon>
        <taxon>Streptophyta</taxon>
        <taxon>Embryophyta</taxon>
        <taxon>Tracheophyta</taxon>
        <taxon>Spermatophyta</taxon>
        <taxon>Magnoliopsida</taxon>
        <taxon>eudicotyledons</taxon>
        <taxon>Gunneridae</taxon>
        <taxon>Pentapetalae</taxon>
        <taxon>rosids</taxon>
        <taxon>fabids</taxon>
        <taxon>Fabales</taxon>
        <taxon>Fabaceae</taxon>
        <taxon>Papilionoideae</taxon>
        <taxon>50 kb inversion clade</taxon>
        <taxon>NPAAA clade</taxon>
        <taxon>Hologalegina</taxon>
        <taxon>IRL clade</taxon>
        <taxon>Trifolieae</taxon>
        <taxon>Trifolium</taxon>
    </lineage>
</organism>
<keyword evidence="2" id="KW-1185">Reference proteome</keyword>
<protein>
    <submittedName>
        <fullName evidence="1">Uncharacterized protein</fullName>
    </submittedName>
</protein>
<comment type="caution">
    <text evidence="1">The sequence shown here is derived from an EMBL/GenBank/DDBJ whole genome shotgun (WGS) entry which is preliminary data.</text>
</comment>
<name>A0A392UT31_9FABA</name>